<reference evidence="3" key="1">
    <citation type="submission" date="2016-10" db="EMBL/GenBank/DDBJ databases">
        <authorList>
            <person name="Varghese N."/>
            <person name="Submissions S."/>
        </authorList>
    </citation>
    <scope>NUCLEOTIDE SEQUENCE [LARGE SCALE GENOMIC DNA]</scope>
    <source>
        <strain evidence="3">SP</strain>
    </source>
</reference>
<dbReference type="EMBL" id="FNPI01000004">
    <property type="protein sequence ID" value="SDY91004.1"/>
    <property type="molecule type" value="Genomic_DNA"/>
</dbReference>
<accession>A0A1H3NQ89</accession>
<dbReference type="GO" id="GO:0046872">
    <property type="term" value="F:metal ion binding"/>
    <property type="evidence" value="ECO:0007669"/>
    <property type="project" value="InterPro"/>
</dbReference>
<evidence type="ECO:0000313" key="3">
    <source>
        <dbReference type="Proteomes" id="UP000198935"/>
    </source>
</evidence>
<sequence>MYSINQEEMKQFLADLQHAINGEYSAVECYGKMAGLASNQKEQEQILEIRQDEKKHLQQFMQIYAALTGKQYQPKITEECPANYRLALLAAFEDEQNTTDFYHELADRAPQAQIRKLFRRAAADEQHHAVWFLSYLTIR</sequence>
<dbReference type="Proteomes" id="UP000198935">
    <property type="component" value="Unassembled WGS sequence"/>
</dbReference>
<proteinExistence type="predicted"/>
<evidence type="ECO:0000259" key="1">
    <source>
        <dbReference type="Pfam" id="PF02915"/>
    </source>
</evidence>
<dbReference type="GO" id="GO:0016491">
    <property type="term" value="F:oxidoreductase activity"/>
    <property type="evidence" value="ECO:0007669"/>
    <property type="project" value="InterPro"/>
</dbReference>
<feature type="domain" description="Rubrerythrin diiron-binding" evidence="1">
    <location>
        <begin position="88"/>
        <end position="134"/>
    </location>
</feature>
<organism evidence="2 3">
    <name type="scientific">Evansella caseinilytica</name>
    <dbReference type="NCBI Taxonomy" id="1503961"/>
    <lineage>
        <taxon>Bacteria</taxon>
        <taxon>Bacillati</taxon>
        <taxon>Bacillota</taxon>
        <taxon>Bacilli</taxon>
        <taxon>Bacillales</taxon>
        <taxon>Bacillaceae</taxon>
        <taxon>Evansella</taxon>
    </lineage>
</organism>
<dbReference type="InterPro" id="IPR009078">
    <property type="entry name" value="Ferritin-like_SF"/>
</dbReference>
<dbReference type="OrthoDB" id="573482at2"/>
<evidence type="ECO:0000313" key="2">
    <source>
        <dbReference type="EMBL" id="SDY91004.1"/>
    </source>
</evidence>
<dbReference type="AlphaFoldDB" id="A0A1H3NQ89"/>
<dbReference type="STRING" id="1503961.SAMN05421736_104161"/>
<dbReference type="InterPro" id="IPR003251">
    <property type="entry name" value="Rr_diiron-bd_dom"/>
</dbReference>
<dbReference type="Gene3D" id="1.20.5.420">
    <property type="entry name" value="Immunoglobulin FC, subunit C"/>
    <property type="match status" value="1"/>
</dbReference>
<name>A0A1H3NQ89_9BACI</name>
<keyword evidence="3" id="KW-1185">Reference proteome</keyword>
<dbReference type="Pfam" id="PF02915">
    <property type="entry name" value="Rubrerythrin"/>
    <property type="match status" value="1"/>
</dbReference>
<dbReference type="CDD" id="cd00657">
    <property type="entry name" value="Ferritin_like"/>
    <property type="match status" value="1"/>
</dbReference>
<protein>
    <submittedName>
        <fullName evidence="2">Rubrerythrin</fullName>
    </submittedName>
</protein>
<dbReference type="SUPFAM" id="SSF47240">
    <property type="entry name" value="Ferritin-like"/>
    <property type="match status" value="1"/>
</dbReference>
<gene>
    <name evidence="2" type="ORF">SAMN05421736_104161</name>
</gene>
<dbReference type="Gene3D" id="1.20.120.660">
    <property type="entry name" value="IL-4 antagonist (De novo design) like domain"/>
    <property type="match status" value="1"/>
</dbReference>